<dbReference type="Proteomes" id="UP000245609">
    <property type="component" value="Unassembled WGS sequence"/>
</dbReference>
<dbReference type="GO" id="GO:0006629">
    <property type="term" value="P:lipid metabolic process"/>
    <property type="evidence" value="ECO:0007669"/>
    <property type="project" value="InterPro"/>
</dbReference>
<keyword evidence="1" id="KW-1133">Transmembrane helix</keyword>
<proteinExistence type="predicted"/>
<dbReference type="OrthoDB" id="7984201at2759"/>
<evidence type="ECO:0000313" key="2">
    <source>
        <dbReference type="EMBL" id="PVV03259.1"/>
    </source>
</evidence>
<dbReference type="InterPro" id="IPR051057">
    <property type="entry name" value="PI-PLC_domain"/>
</dbReference>
<dbReference type="AlphaFoldDB" id="A0A2T9ZFC5"/>
<protein>
    <recommendedName>
        <fullName evidence="4">Phosphatidylinositol-specific phospholipase C X domain-containing protein</fullName>
    </recommendedName>
</protein>
<dbReference type="InterPro" id="IPR017946">
    <property type="entry name" value="PLC-like_Pdiesterase_TIM-brl"/>
</dbReference>
<dbReference type="EMBL" id="MBFS01000256">
    <property type="protein sequence ID" value="PVV03259.1"/>
    <property type="molecule type" value="Genomic_DNA"/>
</dbReference>
<sequence length="359" mass="39391">MDVSSYTANRIAQVDIARLSTVCNGYSELCPRQFSDVSFLTTHNSYASQSGLIASNQDYPVTKQLDDGIRAFMFDLHTASTTLNVSSLIGNSKRQNSPAQIELCHTSCYLLDAGSFVDQLVNIKTFINAQPKNVITIFLENFDRFSSADIQSNFVAANLADNLFNPNDYSHNGFKWPTLQEMIDTKKNVVVFSDTISDQTTYPQIMLQSTYVAQTSFEVKSGAPFTCSLMQSPTGLTLMNHFVYVDQNILNSTFQVPDSSASSTANALASITSQSKLCLNSNPPLFPNFVALDFYNMGDGFEAVASINNVSLTNVGTNVFPNSTSQSTSKTSSSIKFSPVYTATFLSSFLLFLILFCNI</sequence>
<comment type="caution">
    <text evidence="2">The sequence shown here is derived from an EMBL/GenBank/DDBJ whole genome shotgun (WGS) entry which is preliminary data.</text>
</comment>
<feature type="transmembrane region" description="Helical" evidence="1">
    <location>
        <begin position="340"/>
        <end position="357"/>
    </location>
</feature>
<dbReference type="GO" id="GO:0008081">
    <property type="term" value="F:phosphoric diester hydrolase activity"/>
    <property type="evidence" value="ECO:0007669"/>
    <property type="project" value="InterPro"/>
</dbReference>
<keyword evidence="1" id="KW-0472">Membrane</keyword>
<dbReference type="PANTHER" id="PTHR13593:SF140">
    <property type="entry name" value="PLC-LIKE PHOSPHODIESTERASE"/>
    <property type="match status" value="1"/>
</dbReference>
<reference evidence="2 3" key="1">
    <citation type="journal article" date="2018" name="MBio">
        <title>Comparative Genomics Reveals the Core Gene Toolbox for the Fungus-Insect Symbiosis.</title>
        <authorList>
            <person name="Wang Y."/>
            <person name="Stata M."/>
            <person name="Wang W."/>
            <person name="Stajich J.E."/>
            <person name="White M.M."/>
            <person name="Moncalvo J.M."/>
        </authorList>
    </citation>
    <scope>NUCLEOTIDE SEQUENCE [LARGE SCALE GENOMIC DNA]</scope>
    <source>
        <strain evidence="2 3">SC-DP-2</strain>
    </source>
</reference>
<evidence type="ECO:0000313" key="3">
    <source>
        <dbReference type="Proteomes" id="UP000245609"/>
    </source>
</evidence>
<accession>A0A2T9ZFC5</accession>
<keyword evidence="3" id="KW-1185">Reference proteome</keyword>
<evidence type="ECO:0000256" key="1">
    <source>
        <dbReference type="SAM" id="Phobius"/>
    </source>
</evidence>
<name>A0A2T9ZFC5_9FUNG</name>
<dbReference type="Gene3D" id="3.20.20.190">
    <property type="entry name" value="Phosphatidylinositol (PI) phosphodiesterase"/>
    <property type="match status" value="1"/>
</dbReference>
<gene>
    <name evidence="2" type="ORF">BB560_002275</name>
</gene>
<dbReference type="PANTHER" id="PTHR13593">
    <property type="match status" value="1"/>
</dbReference>
<evidence type="ECO:0008006" key="4">
    <source>
        <dbReference type="Google" id="ProtNLM"/>
    </source>
</evidence>
<dbReference type="STRING" id="133381.A0A2T9ZFC5"/>
<dbReference type="Pfam" id="PF26146">
    <property type="entry name" value="PI-PLC_X"/>
    <property type="match status" value="1"/>
</dbReference>
<organism evidence="2 3">
    <name type="scientific">Smittium megazygosporum</name>
    <dbReference type="NCBI Taxonomy" id="133381"/>
    <lineage>
        <taxon>Eukaryota</taxon>
        <taxon>Fungi</taxon>
        <taxon>Fungi incertae sedis</taxon>
        <taxon>Zoopagomycota</taxon>
        <taxon>Kickxellomycotina</taxon>
        <taxon>Harpellomycetes</taxon>
        <taxon>Harpellales</taxon>
        <taxon>Legeriomycetaceae</taxon>
        <taxon>Smittium</taxon>
    </lineage>
</organism>
<dbReference type="SUPFAM" id="SSF51695">
    <property type="entry name" value="PLC-like phosphodiesterases"/>
    <property type="match status" value="1"/>
</dbReference>
<keyword evidence="1" id="KW-0812">Transmembrane</keyword>